<evidence type="ECO:0000313" key="3">
    <source>
        <dbReference type="EMBL" id="KYN32121.1"/>
    </source>
</evidence>
<feature type="region of interest" description="Disordered" evidence="1">
    <location>
        <begin position="1"/>
        <end position="28"/>
    </location>
</feature>
<evidence type="ECO:0000256" key="2">
    <source>
        <dbReference type="SAM" id="Phobius"/>
    </source>
</evidence>
<evidence type="ECO:0000256" key="1">
    <source>
        <dbReference type="SAM" id="MobiDB-lite"/>
    </source>
</evidence>
<name>A0A195EVE4_9HYME</name>
<keyword evidence="2" id="KW-0812">Transmembrane</keyword>
<reference evidence="3 4" key="1">
    <citation type="submission" date="2016-03" db="EMBL/GenBank/DDBJ databases">
        <title>Trachymyrmex septentrionalis WGS genome.</title>
        <authorList>
            <person name="Nygaard S."/>
            <person name="Hu H."/>
            <person name="Boomsma J."/>
            <person name="Zhang G."/>
        </authorList>
    </citation>
    <scope>NUCLEOTIDE SEQUENCE [LARGE SCALE GENOMIC DNA]</scope>
    <source>
        <strain evidence="3">Tsep2-gDNA-1</strain>
        <tissue evidence="3">Whole body</tissue>
    </source>
</reference>
<proteinExistence type="predicted"/>
<feature type="transmembrane region" description="Helical" evidence="2">
    <location>
        <begin position="38"/>
        <end position="58"/>
    </location>
</feature>
<gene>
    <name evidence="3" type="ORF">ALC56_13499</name>
</gene>
<protein>
    <submittedName>
        <fullName evidence="3">Uncharacterized protein</fullName>
    </submittedName>
</protein>
<feature type="compositionally biased region" description="Basic and acidic residues" evidence="1">
    <location>
        <begin position="8"/>
        <end position="26"/>
    </location>
</feature>
<dbReference type="AlphaFoldDB" id="A0A195EVE4"/>
<accession>A0A195EVE4</accession>
<keyword evidence="2" id="KW-1133">Transmembrane helix</keyword>
<organism evidence="3 4">
    <name type="scientific">Trachymyrmex septentrionalis</name>
    <dbReference type="NCBI Taxonomy" id="34720"/>
    <lineage>
        <taxon>Eukaryota</taxon>
        <taxon>Metazoa</taxon>
        <taxon>Ecdysozoa</taxon>
        <taxon>Arthropoda</taxon>
        <taxon>Hexapoda</taxon>
        <taxon>Insecta</taxon>
        <taxon>Pterygota</taxon>
        <taxon>Neoptera</taxon>
        <taxon>Endopterygota</taxon>
        <taxon>Hymenoptera</taxon>
        <taxon>Apocrita</taxon>
        <taxon>Aculeata</taxon>
        <taxon>Formicoidea</taxon>
        <taxon>Formicidae</taxon>
        <taxon>Myrmicinae</taxon>
        <taxon>Trachymyrmex</taxon>
    </lineage>
</organism>
<dbReference type="Proteomes" id="UP000078541">
    <property type="component" value="Unassembled WGS sequence"/>
</dbReference>
<keyword evidence="4" id="KW-1185">Reference proteome</keyword>
<dbReference type="EMBL" id="KQ981954">
    <property type="protein sequence ID" value="KYN32121.1"/>
    <property type="molecule type" value="Genomic_DNA"/>
</dbReference>
<sequence>MEILISQRDSRPKHFGRSRTDSEGKTYKTRRQRSRGSGCFTSAILCTLRIALFLLTSAEVFQVPPSRLTGDGMERTWWIRDRNGSHINKTLRFCRRCIDVVFILSSLMSTCELDRFVIQTPYVKVLKSCSAPFVDRAGIDNSDIDGRTNKQTERTNVSADG</sequence>
<evidence type="ECO:0000313" key="4">
    <source>
        <dbReference type="Proteomes" id="UP000078541"/>
    </source>
</evidence>
<keyword evidence="2" id="KW-0472">Membrane</keyword>